<dbReference type="KEGG" id="care:LT85_1698"/>
<evidence type="ECO:0000313" key="4">
    <source>
        <dbReference type="Proteomes" id="UP000030302"/>
    </source>
</evidence>
<sequence>MNTKDMTQEQISALADGELSSAYVDMALAALRQADGRDTWDVYHQIGDIMRSDDMALTMSAGFSTRMSALLDAEPAIIAAPLAVAVQPSEQIAVGGGQPVYVNVIGGRRSIKRFALPGMAAAAVAAAAFIISPQLAMVSGTAPAPTPTSAVVATPQLALASSAGDVRVMTHAGEVLRDSRMDEYLSAHQRFSPSLYSAAQYARPAKFAPDADN</sequence>
<dbReference type="Proteomes" id="UP000030302">
    <property type="component" value="Chromosome"/>
</dbReference>
<dbReference type="SUPFAM" id="SSF89069">
    <property type="entry name" value="N-terminal, cytoplasmic domain of anti-sigmaE factor RseA"/>
    <property type="match status" value="1"/>
</dbReference>
<dbReference type="InterPro" id="IPR005572">
    <property type="entry name" value="Anti-sigma_E_RseA_N"/>
</dbReference>
<evidence type="ECO:0000313" key="3">
    <source>
        <dbReference type="EMBL" id="AIY40856.1"/>
    </source>
</evidence>
<dbReference type="PANTHER" id="PTHR38104">
    <property type="match status" value="1"/>
</dbReference>
<dbReference type="Gene3D" id="1.10.10.880">
    <property type="entry name" value="Anti sigma-E protein RseA, N-terminal domain"/>
    <property type="match status" value="1"/>
</dbReference>
<evidence type="ECO:0000259" key="2">
    <source>
        <dbReference type="Pfam" id="PF03872"/>
    </source>
</evidence>
<dbReference type="PANTHER" id="PTHR38104:SF1">
    <property type="entry name" value="ANTI-SIGMA-E FACTOR RSEA"/>
    <property type="match status" value="1"/>
</dbReference>
<keyword evidence="1" id="KW-1133">Transmembrane helix</keyword>
<reference evidence="4" key="1">
    <citation type="journal article" date="2014" name="Soil Biol. Biochem.">
        <title>Structure and function of bacterial communities in ageing soils: Insights from the Mendocino ecological staircase.</title>
        <authorList>
            <person name="Uroz S."/>
            <person name="Tech J.J."/>
            <person name="Sawaya N.A."/>
            <person name="Frey-Klett P."/>
            <person name="Leveau J.H.J."/>
        </authorList>
    </citation>
    <scope>NUCLEOTIDE SEQUENCE [LARGE SCALE GENOMIC DNA]</scope>
    <source>
        <strain evidence="4">Cal35</strain>
    </source>
</reference>
<dbReference type="CDD" id="cd16328">
    <property type="entry name" value="RseA_N"/>
    <property type="match status" value="1"/>
</dbReference>
<dbReference type="InterPro" id="IPR052383">
    <property type="entry name" value="Anti-sigma-E_RseA-like"/>
</dbReference>
<name>A0A0A1F8N2_9BURK</name>
<dbReference type="HOGENOM" id="CLU_081225_0_0_4"/>
<dbReference type="AlphaFoldDB" id="A0A0A1F8N2"/>
<dbReference type="Pfam" id="PF03872">
    <property type="entry name" value="RseA_N"/>
    <property type="match status" value="1"/>
</dbReference>
<evidence type="ECO:0000256" key="1">
    <source>
        <dbReference type="SAM" id="Phobius"/>
    </source>
</evidence>
<gene>
    <name evidence="3" type="primary">rseA</name>
    <name evidence="3" type="ORF">LT85_1698</name>
</gene>
<dbReference type="EMBL" id="CP009962">
    <property type="protein sequence ID" value="AIY40856.1"/>
    <property type="molecule type" value="Genomic_DNA"/>
</dbReference>
<organism evidence="3 4">
    <name type="scientific">Collimonas arenae</name>
    <dbReference type="NCBI Taxonomy" id="279058"/>
    <lineage>
        <taxon>Bacteria</taxon>
        <taxon>Pseudomonadati</taxon>
        <taxon>Pseudomonadota</taxon>
        <taxon>Betaproteobacteria</taxon>
        <taxon>Burkholderiales</taxon>
        <taxon>Oxalobacteraceae</taxon>
        <taxon>Collimonas</taxon>
    </lineage>
</organism>
<keyword evidence="1" id="KW-0472">Membrane</keyword>
<accession>A0A0A1F8N2</accession>
<proteinExistence type="predicted"/>
<feature type="domain" description="Anti sigma-E protein RseA N-terminal" evidence="2">
    <location>
        <begin position="6"/>
        <end position="89"/>
    </location>
</feature>
<dbReference type="OrthoDB" id="8561243at2"/>
<dbReference type="RefSeq" id="WP_038487429.1">
    <property type="nucleotide sequence ID" value="NZ_CP009962.1"/>
</dbReference>
<feature type="transmembrane region" description="Helical" evidence="1">
    <location>
        <begin position="114"/>
        <end position="131"/>
    </location>
</feature>
<protein>
    <submittedName>
        <fullName evidence="3">Sigma factor RpoE negative regulatory protein RseA</fullName>
    </submittedName>
</protein>
<dbReference type="STRING" id="279058.LT85_1698"/>
<keyword evidence="1" id="KW-0812">Transmembrane</keyword>
<dbReference type="GO" id="GO:0016989">
    <property type="term" value="F:sigma factor antagonist activity"/>
    <property type="evidence" value="ECO:0007669"/>
    <property type="project" value="InterPro"/>
</dbReference>
<dbReference type="InterPro" id="IPR036147">
    <property type="entry name" value="Anti-sigma_E_RseA_N_sf"/>
</dbReference>
<keyword evidence="4" id="KW-1185">Reference proteome</keyword>